<organism evidence="1 2">
    <name type="scientific">Thalassoglobus polymorphus</name>
    <dbReference type="NCBI Taxonomy" id="2527994"/>
    <lineage>
        <taxon>Bacteria</taxon>
        <taxon>Pseudomonadati</taxon>
        <taxon>Planctomycetota</taxon>
        <taxon>Planctomycetia</taxon>
        <taxon>Planctomycetales</taxon>
        <taxon>Planctomycetaceae</taxon>
        <taxon>Thalassoglobus</taxon>
    </lineage>
</organism>
<reference evidence="1 2" key="1">
    <citation type="submission" date="2019-02" db="EMBL/GenBank/DDBJ databases">
        <title>Deep-cultivation of Planctomycetes and their phenomic and genomic characterization uncovers novel biology.</title>
        <authorList>
            <person name="Wiegand S."/>
            <person name="Jogler M."/>
            <person name="Boedeker C."/>
            <person name="Pinto D."/>
            <person name="Vollmers J."/>
            <person name="Rivas-Marin E."/>
            <person name="Kohn T."/>
            <person name="Peeters S.H."/>
            <person name="Heuer A."/>
            <person name="Rast P."/>
            <person name="Oberbeckmann S."/>
            <person name="Bunk B."/>
            <person name="Jeske O."/>
            <person name="Meyerdierks A."/>
            <person name="Storesund J.E."/>
            <person name="Kallscheuer N."/>
            <person name="Luecker S."/>
            <person name="Lage O.M."/>
            <person name="Pohl T."/>
            <person name="Merkel B.J."/>
            <person name="Hornburger P."/>
            <person name="Mueller R.-W."/>
            <person name="Bruemmer F."/>
            <person name="Labrenz M."/>
            <person name="Spormann A.M."/>
            <person name="Op den Camp H."/>
            <person name="Overmann J."/>
            <person name="Amann R."/>
            <person name="Jetten M.S.M."/>
            <person name="Mascher T."/>
            <person name="Medema M.H."/>
            <person name="Devos D.P."/>
            <person name="Kaster A.-K."/>
            <person name="Ovreas L."/>
            <person name="Rohde M."/>
            <person name="Galperin M.Y."/>
            <person name="Jogler C."/>
        </authorList>
    </citation>
    <scope>NUCLEOTIDE SEQUENCE [LARGE SCALE GENOMIC DNA]</scope>
    <source>
        <strain evidence="1 2">Mal48</strain>
    </source>
</reference>
<dbReference type="GO" id="GO:0005506">
    <property type="term" value="F:iron ion binding"/>
    <property type="evidence" value="ECO:0007669"/>
    <property type="project" value="InterPro"/>
</dbReference>
<keyword evidence="2" id="KW-1185">Reference proteome</keyword>
<accession>A0A517QGP2</accession>
<dbReference type="GO" id="GO:0020037">
    <property type="term" value="F:heme binding"/>
    <property type="evidence" value="ECO:0007669"/>
    <property type="project" value="InterPro"/>
</dbReference>
<dbReference type="OrthoDB" id="287770at2"/>
<dbReference type="SUPFAM" id="SSF47175">
    <property type="entry name" value="Cytochromes"/>
    <property type="match status" value="1"/>
</dbReference>
<gene>
    <name evidence="1" type="ORF">Mal48_00180</name>
</gene>
<protein>
    <recommendedName>
        <fullName evidence="3">Cytochrome C</fullName>
    </recommendedName>
</protein>
<dbReference type="GO" id="GO:0009055">
    <property type="term" value="F:electron transfer activity"/>
    <property type="evidence" value="ECO:0007669"/>
    <property type="project" value="InterPro"/>
</dbReference>
<evidence type="ECO:0000313" key="2">
    <source>
        <dbReference type="Proteomes" id="UP000315724"/>
    </source>
</evidence>
<dbReference type="AlphaFoldDB" id="A0A517QGP2"/>
<name>A0A517QGP2_9PLAN</name>
<dbReference type="InterPro" id="IPR010980">
    <property type="entry name" value="Cyt_c/b562"/>
</dbReference>
<sequence>MNKTKRLLGAGIFFAAIWLIYQVAAESLADDVKPIPTETVKDSVRKAMQRKLVLSKEILNGLVLQDYDSIEKAAAEMKKVSLQSPQQIEGDRTENELYQHFRLEFLRINSLMEKMAQEKNLEGAAYAYQNLNANCLACHSYLHDKDE</sequence>
<dbReference type="KEGG" id="tpol:Mal48_00180"/>
<dbReference type="RefSeq" id="WP_145194972.1">
    <property type="nucleotide sequence ID" value="NZ_CP036267.1"/>
</dbReference>
<dbReference type="EMBL" id="CP036267">
    <property type="protein sequence ID" value="QDT30791.1"/>
    <property type="molecule type" value="Genomic_DNA"/>
</dbReference>
<evidence type="ECO:0000313" key="1">
    <source>
        <dbReference type="EMBL" id="QDT30791.1"/>
    </source>
</evidence>
<dbReference type="GO" id="GO:0022900">
    <property type="term" value="P:electron transport chain"/>
    <property type="evidence" value="ECO:0007669"/>
    <property type="project" value="InterPro"/>
</dbReference>
<dbReference type="Proteomes" id="UP000315724">
    <property type="component" value="Chromosome"/>
</dbReference>
<evidence type="ECO:0008006" key="3">
    <source>
        <dbReference type="Google" id="ProtNLM"/>
    </source>
</evidence>
<proteinExistence type="predicted"/>